<comment type="caution">
    <text evidence="1">The sequence shown here is derived from an EMBL/GenBank/DDBJ whole genome shotgun (WGS) entry which is preliminary data.</text>
</comment>
<sequence length="835" mass="90602">MLFLAFLVALEGLAAAALGVPTNTPSKPCINPPVRKEWRELSLFERRSYIDAVFCLTRKPAVSGLNGTINRFDDHHAVHSDQTPSIHWVGHFALWHRYFVATYERALREECGYRGAQPYWNWSTDASADQNSTTIFETEVFDALTGFGGNGPWVEATAEQNPLNLTGRTGGGCVADGPFAYPAFRVNVGLPGCLKRDFTPWVMNSFARQELVDYVVGQPDYASFAYALENIPSFDEPNIHGSGHFGVGGVLGTIGDAANSPGDPLFYLHHGNLDRILWEWQKRDLPARYSQVGGPVEPFDYSGPNVTLDFEVNIGRLAGNATLKDLLDIQGGTLCYGYESQWAQAQGFGDFCSCPAGLMSGSALSASAKGATFLILLQVGSRALTFAVNQVLLRFLSPELLGISAQLELFSISVLYFSRESLRVALQRQAGSIQAVINLSYIAVAIGFVLSHVLAWLWLRADVPDVAYFRQSLWIYAGATIIELYTEPAFTATQQLMLYKIRASAESTATLARCFATCGFAIFANRLGCDPGASPFAVGQLAYASVLLVVYIVRVRPVAKNEKFSLVLQPLKKKYTRHIASQSYQPCANVRSDPKEYIFDTFPRTFSKLSLSLFLQSGIKYVLTQGDAILITSLTTLSDQGAYALASNYGGLIARMLFQPIEESSRNLFSKLCAPPPSATEGAAPSGVRQARLILQTILHLYGLISLAACALGPTLAPLLLRVVAGARWADTDAAATLAAYCYYVPLLALNGVAEAFVASVASTAELHGQSVAMGAFFVGFAGAAYGFLGVLGWGARGLVAANCVNMGMRIMWARGFIDSWFERNGEVSFGVSCR</sequence>
<protein>
    <submittedName>
        <fullName evidence="1">Oligosaccharidyl-lipid flippase</fullName>
    </submittedName>
</protein>
<organism evidence="1 2">
    <name type="scientific">Neofusicoccum parvum</name>
    <dbReference type="NCBI Taxonomy" id="310453"/>
    <lineage>
        <taxon>Eukaryota</taxon>
        <taxon>Fungi</taxon>
        <taxon>Dikarya</taxon>
        <taxon>Ascomycota</taxon>
        <taxon>Pezizomycotina</taxon>
        <taxon>Dothideomycetes</taxon>
        <taxon>Dothideomycetes incertae sedis</taxon>
        <taxon>Botryosphaeriales</taxon>
        <taxon>Botryosphaeriaceae</taxon>
        <taxon>Neofusicoccum</taxon>
    </lineage>
</organism>
<evidence type="ECO:0000313" key="1">
    <source>
        <dbReference type="EMBL" id="GME24315.1"/>
    </source>
</evidence>
<name>A0ACB5RUU5_9PEZI</name>
<dbReference type="EMBL" id="BSXG01000012">
    <property type="protein sequence ID" value="GME24315.1"/>
    <property type="molecule type" value="Genomic_DNA"/>
</dbReference>
<reference evidence="1" key="1">
    <citation type="submission" date="2024-09" db="EMBL/GenBank/DDBJ databases">
        <title>Draft Genome Sequences of Neofusicoccum parvum.</title>
        <authorList>
            <person name="Ashida A."/>
            <person name="Camagna M."/>
            <person name="Tanaka A."/>
            <person name="Takemoto D."/>
        </authorList>
    </citation>
    <scope>NUCLEOTIDE SEQUENCE</scope>
    <source>
        <strain evidence="1">PPO83</strain>
    </source>
</reference>
<evidence type="ECO:0000313" key="2">
    <source>
        <dbReference type="Proteomes" id="UP001165186"/>
    </source>
</evidence>
<keyword evidence="2" id="KW-1185">Reference proteome</keyword>
<accession>A0ACB5RUU5</accession>
<gene>
    <name evidence="1" type="primary">g4558</name>
    <name evidence="1" type="ORF">NpPPO83_00004558</name>
</gene>
<proteinExistence type="predicted"/>
<dbReference type="Proteomes" id="UP001165186">
    <property type="component" value="Unassembled WGS sequence"/>
</dbReference>